<dbReference type="PANTHER" id="PTHR36435:SF1">
    <property type="entry name" value="CAAX AMINO TERMINAL PROTEASE FAMILY PROTEIN"/>
    <property type="match status" value="1"/>
</dbReference>
<comment type="caution">
    <text evidence="3">The sequence shown here is derived from an EMBL/GenBank/DDBJ whole genome shotgun (WGS) entry which is preliminary data.</text>
</comment>
<dbReference type="GO" id="GO:0080120">
    <property type="term" value="P:CAAX-box protein maturation"/>
    <property type="evidence" value="ECO:0007669"/>
    <property type="project" value="UniProtKB-ARBA"/>
</dbReference>
<reference evidence="3" key="1">
    <citation type="submission" date="2019-09" db="EMBL/GenBank/DDBJ databases">
        <title>In-depth cultivation of the pig gut microbiome towards novel bacterial diversity and tailored functional studies.</title>
        <authorList>
            <person name="Wylensek D."/>
            <person name="Hitch T.C.A."/>
            <person name="Clavel T."/>
        </authorList>
    </citation>
    <scope>NUCLEOTIDE SEQUENCE</scope>
    <source>
        <strain evidence="3">RF-744-FAT-WT-3</strain>
    </source>
</reference>
<dbReference type="GO" id="GO:0006508">
    <property type="term" value="P:proteolysis"/>
    <property type="evidence" value="ECO:0007669"/>
    <property type="project" value="UniProtKB-KW"/>
</dbReference>
<organism evidence="3">
    <name type="scientific">Baileyella intestinalis</name>
    <dbReference type="NCBI Taxonomy" id="2606709"/>
    <lineage>
        <taxon>Bacteria</taxon>
        <taxon>Bacillati</taxon>
        <taxon>Bacillota</taxon>
        <taxon>Clostridia</taxon>
        <taxon>Peptostreptococcales</taxon>
        <taxon>Anaerovoracaceae</taxon>
        <taxon>Baileyella</taxon>
    </lineage>
</organism>
<dbReference type="RefSeq" id="WP_206157044.1">
    <property type="nucleotide sequence ID" value="NZ_VUNB01000007.1"/>
</dbReference>
<gene>
    <name evidence="3" type="ORF">FYJ66_08715</name>
</gene>
<keyword evidence="1" id="KW-1133">Transmembrane helix</keyword>
<feature type="transmembrane region" description="Helical" evidence="1">
    <location>
        <begin position="160"/>
        <end position="178"/>
    </location>
</feature>
<dbReference type="InterPro" id="IPR052710">
    <property type="entry name" value="CAAX_protease"/>
</dbReference>
<feature type="transmembrane region" description="Helical" evidence="1">
    <location>
        <begin position="99"/>
        <end position="122"/>
    </location>
</feature>
<evidence type="ECO:0000256" key="1">
    <source>
        <dbReference type="SAM" id="Phobius"/>
    </source>
</evidence>
<protein>
    <submittedName>
        <fullName evidence="3">CPBP family intramembrane metalloprotease</fullName>
    </submittedName>
</protein>
<accession>A0A6A8MBP1</accession>
<proteinExistence type="predicted"/>
<name>A0A6A8MBP1_9FIRM</name>
<sequence>MKKNYCVLALYMAIMGMGLFVCKRFLGTPYDSPDFSEKFLPFMTTLGVLSVVFWKKNRRELVLKSDSKPGYFLPMVVFVPIVATGIYVIIKGFRPETGFLILLLDTSLIGIAEEGMFRGILLGGLVRRIKPVQAVLVSSVFFSALHGLNILGGLDATEVVSQMGSTFVMGLFLASMYLYTGKIVFPIVFHSMWDLIILGQNYGELDFLPLLLIGAGAAELAVSVLIIVKLIRRKTSFGTLEGSGKCL</sequence>
<dbReference type="InterPro" id="IPR003675">
    <property type="entry name" value="Rce1/LyrA-like_dom"/>
</dbReference>
<feature type="transmembrane region" description="Helical" evidence="1">
    <location>
        <begin position="208"/>
        <end position="228"/>
    </location>
</feature>
<dbReference type="GO" id="GO:0008237">
    <property type="term" value="F:metallopeptidase activity"/>
    <property type="evidence" value="ECO:0007669"/>
    <property type="project" value="UniProtKB-KW"/>
</dbReference>
<keyword evidence="3" id="KW-0482">Metalloprotease</keyword>
<dbReference type="GO" id="GO:0004175">
    <property type="term" value="F:endopeptidase activity"/>
    <property type="evidence" value="ECO:0007669"/>
    <property type="project" value="UniProtKB-ARBA"/>
</dbReference>
<keyword evidence="1" id="KW-0472">Membrane</keyword>
<feature type="domain" description="CAAX prenyl protease 2/Lysostaphin resistance protein A-like" evidence="2">
    <location>
        <begin position="99"/>
        <end position="196"/>
    </location>
</feature>
<evidence type="ECO:0000259" key="2">
    <source>
        <dbReference type="Pfam" id="PF02517"/>
    </source>
</evidence>
<keyword evidence="1" id="KW-0812">Transmembrane</keyword>
<feature type="transmembrane region" description="Helical" evidence="1">
    <location>
        <begin position="7"/>
        <end position="26"/>
    </location>
</feature>
<dbReference type="AlphaFoldDB" id="A0A6A8MBP1"/>
<keyword evidence="3" id="KW-0645">Protease</keyword>
<dbReference type="Pfam" id="PF02517">
    <property type="entry name" value="Rce1-like"/>
    <property type="match status" value="1"/>
</dbReference>
<keyword evidence="3" id="KW-0378">Hydrolase</keyword>
<feature type="transmembrane region" description="Helical" evidence="1">
    <location>
        <begin position="134"/>
        <end position="154"/>
    </location>
</feature>
<dbReference type="EMBL" id="VUNB01000007">
    <property type="protein sequence ID" value="MST69659.1"/>
    <property type="molecule type" value="Genomic_DNA"/>
</dbReference>
<dbReference type="PANTHER" id="PTHR36435">
    <property type="entry name" value="SLR1288 PROTEIN"/>
    <property type="match status" value="1"/>
</dbReference>
<evidence type="ECO:0000313" key="3">
    <source>
        <dbReference type="EMBL" id="MST69659.1"/>
    </source>
</evidence>
<feature type="transmembrane region" description="Helical" evidence="1">
    <location>
        <begin position="75"/>
        <end position="93"/>
    </location>
</feature>